<evidence type="ECO:0000313" key="2">
    <source>
        <dbReference type="EMBL" id="NLP63843.1"/>
    </source>
</evidence>
<protein>
    <submittedName>
        <fullName evidence="2">Uncharacterized protein</fullName>
    </submittedName>
</protein>
<reference evidence="2" key="1">
    <citation type="journal article" date="2015" name="Genome Announc.">
        <title>Draft Genome Sequence of the Polyhydroxyalkanoate-Producing Bacterium Burkholderia sacchari LMG 19450 Isolated from Brazilian Sugarcane Plantation Soil.</title>
        <authorList>
            <person name="Alexandrino P.M."/>
            <person name="Mendonca T.T."/>
            <person name="Guaman Bautista L.P."/>
            <person name="Cherix J."/>
            <person name="Lozano-Sakalauskas G.C."/>
            <person name="Fujita A."/>
            <person name="Ramos Filho E."/>
            <person name="Long P."/>
            <person name="Padilla G."/>
            <person name="Taciro M.K."/>
            <person name="Gomez J.G."/>
            <person name="Silva L.F."/>
        </authorList>
    </citation>
    <scope>NUCLEOTIDE SEQUENCE</scope>
    <source>
        <strain evidence="2">LMG 19450</strain>
    </source>
</reference>
<feature type="signal peptide" evidence="1">
    <location>
        <begin position="1"/>
        <end position="24"/>
    </location>
</feature>
<proteinExistence type="predicted"/>
<sequence length="189" mass="19629">MRNPYLYAVTLLLPALLVAQGAVAAGGPQASGDALRVCQQLRATGALDIAKATPLLRAKLPRVPADDAATFERENAAGVSDATAGAHSQRYFVWLAGRSLDHAAQQIGTLPADTSPVRRALLSADSANAAAGYVAIATNSLLMAAWQRAGALPGEAVPGDTQLGDYAQALQQISLMLNTLIMCDLRQPV</sequence>
<name>A0A8T6ZH55_9BURK</name>
<accession>A0A8T6ZH55</accession>
<dbReference type="Proteomes" id="UP000030460">
    <property type="component" value="Unassembled WGS sequence"/>
</dbReference>
<dbReference type="RefSeq" id="WP_152617127.1">
    <property type="nucleotide sequence ID" value="NZ_CADFGF010000009.1"/>
</dbReference>
<dbReference type="OrthoDB" id="9981436at2"/>
<evidence type="ECO:0000313" key="3">
    <source>
        <dbReference type="Proteomes" id="UP000030460"/>
    </source>
</evidence>
<gene>
    <name evidence="2" type="ORF">NH14_022315</name>
</gene>
<keyword evidence="3" id="KW-1185">Reference proteome</keyword>
<reference evidence="2" key="2">
    <citation type="submission" date="2020-04" db="EMBL/GenBank/DDBJ databases">
        <authorList>
            <person name="Alexandrino P."/>
            <person name="Mendonca T."/>
            <person name="Guaman L."/>
            <person name="Cherix J."/>
            <person name="Lozano-Sakalauskas G."/>
            <person name="Fujita A."/>
            <person name="Filho E.R."/>
            <person name="Long P."/>
            <person name="Padilla G."/>
            <person name="Taciro M.K."/>
            <person name="Gomez J.G."/>
            <person name="Silva L.F."/>
            <person name="Torres M."/>
        </authorList>
    </citation>
    <scope>NUCLEOTIDE SEQUENCE</scope>
    <source>
        <strain evidence="2">LMG 19450</strain>
    </source>
</reference>
<keyword evidence="1" id="KW-0732">Signal</keyword>
<organism evidence="2 3">
    <name type="scientific">Paraburkholderia sacchari</name>
    <dbReference type="NCBI Taxonomy" id="159450"/>
    <lineage>
        <taxon>Bacteria</taxon>
        <taxon>Pseudomonadati</taxon>
        <taxon>Pseudomonadota</taxon>
        <taxon>Betaproteobacteria</taxon>
        <taxon>Burkholderiales</taxon>
        <taxon>Burkholderiaceae</taxon>
        <taxon>Paraburkholderia</taxon>
    </lineage>
</organism>
<dbReference type="AlphaFoldDB" id="A0A8T6ZH55"/>
<evidence type="ECO:0000256" key="1">
    <source>
        <dbReference type="SAM" id="SignalP"/>
    </source>
</evidence>
<feature type="chain" id="PRO_5035742696" evidence="1">
    <location>
        <begin position="25"/>
        <end position="189"/>
    </location>
</feature>
<dbReference type="EMBL" id="JTDB02000007">
    <property type="protein sequence ID" value="NLP63843.1"/>
    <property type="molecule type" value="Genomic_DNA"/>
</dbReference>
<comment type="caution">
    <text evidence="2">The sequence shown here is derived from an EMBL/GenBank/DDBJ whole genome shotgun (WGS) entry which is preliminary data.</text>
</comment>